<evidence type="ECO:0000259" key="2">
    <source>
        <dbReference type="SMART" id="SM00507"/>
    </source>
</evidence>
<feature type="region of interest" description="Disordered" evidence="1">
    <location>
        <begin position="580"/>
        <end position="675"/>
    </location>
</feature>
<evidence type="ECO:0000256" key="1">
    <source>
        <dbReference type="SAM" id="MobiDB-lite"/>
    </source>
</evidence>
<feature type="region of interest" description="Disordered" evidence="1">
    <location>
        <begin position="357"/>
        <end position="399"/>
    </location>
</feature>
<reference evidence="4" key="1">
    <citation type="journal article" date="2019" name="Int. J. Syst. Evol. Microbiol.">
        <title>The Global Catalogue of Microorganisms (GCM) 10K type strain sequencing project: providing services to taxonomists for standard genome sequencing and annotation.</title>
        <authorList>
            <consortium name="The Broad Institute Genomics Platform"/>
            <consortium name="The Broad Institute Genome Sequencing Center for Infectious Disease"/>
            <person name="Wu L."/>
            <person name="Ma J."/>
        </authorList>
    </citation>
    <scope>NUCLEOTIDE SEQUENCE [LARGE SCALE GENOMIC DNA]</scope>
    <source>
        <strain evidence="4">JCM 17975</strain>
    </source>
</reference>
<proteinExistence type="predicted"/>
<comment type="caution">
    <text evidence="3">The sequence shown here is derived from an EMBL/GenBank/DDBJ whole genome shotgun (WGS) entry which is preliminary data.</text>
</comment>
<dbReference type="Proteomes" id="UP001500843">
    <property type="component" value="Unassembled WGS sequence"/>
</dbReference>
<organism evidence="3 4">
    <name type="scientific">Promicromonospora umidemergens</name>
    <dbReference type="NCBI Taxonomy" id="629679"/>
    <lineage>
        <taxon>Bacteria</taxon>
        <taxon>Bacillati</taxon>
        <taxon>Actinomycetota</taxon>
        <taxon>Actinomycetes</taxon>
        <taxon>Micrococcales</taxon>
        <taxon>Promicromonosporaceae</taxon>
        <taxon>Promicromonospora</taxon>
    </lineage>
</organism>
<dbReference type="SMART" id="SM00507">
    <property type="entry name" value="HNHc"/>
    <property type="match status" value="1"/>
</dbReference>
<feature type="compositionally biased region" description="Polar residues" evidence="1">
    <location>
        <begin position="623"/>
        <end position="632"/>
    </location>
</feature>
<accession>A0ABP8XMW1</accession>
<dbReference type="EMBL" id="BAABHM010000016">
    <property type="protein sequence ID" value="GAA4710878.1"/>
    <property type="molecule type" value="Genomic_DNA"/>
</dbReference>
<dbReference type="Gene3D" id="1.10.30.50">
    <property type="match status" value="1"/>
</dbReference>
<feature type="compositionally biased region" description="Low complexity" evidence="1">
    <location>
        <begin position="598"/>
        <end position="618"/>
    </location>
</feature>
<protein>
    <recommendedName>
        <fullName evidence="2">HNH nuclease domain-containing protein</fullName>
    </recommendedName>
</protein>
<evidence type="ECO:0000313" key="4">
    <source>
        <dbReference type="Proteomes" id="UP001500843"/>
    </source>
</evidence>
<keyword evidence="4" id="KW-1185">Reference proteome</keyword>
<feature type="domain" description="HNH nuclease" evidence="2">
    <location>
        <begin position="494"/>
        <end position="557"/>
    </location>
</feature>
<evidence type="ECO:0000313" key="3">
    <source>
        <dbReference type="EMBL" id="GAA4710878.1"/>
    </source>
</evidence>
<sequence length="675" mass="70248">MSPIVESHIGAAGRGADMIERADASHALTTVLEQSLGRALGSSAALLSDSATRSAPMMSSPPTCSWGSVSFDGEGVLPTATVSWRGHGPAVAAVTTGGTSTAAGAATVGVPIASSRTAERPTAGLDGLVVGAGLVEVLAKLEVAHLGDDVLLDVAAHWQEVVSWATAMQSRALGEIARRRSWTEEHNAAAAEISARLRVPQTEANKHLARGAGLAEHPQVLTALHDAAIDTAKADILLRSGNPLSTEEREEAITRYLPQAPDHTRRWLRDKMNQFAIRLHGKTEVTKQAMKRRAVFLDPADNAMAWISANLPATDAAAVWDAIEQAAHALRRAPGATRTLAQARADALVAITTGRLIVPPEPRCGPTPTDSGGSSGNGSSQSGSGGAAVGGAAPEDPALPRTTVPAAGCTCGGCSCDGASVRVIPVKPQIRITVPASMLLGADDTPGHLDTYGPIPADLAAQIAADATWQRLVTDPITGILTDYSTTTYQPGKVLRQAVIARDQTCGFPQCDRHGRWADLDHIVPFDHGPDPATQPPGTPGQTRAQNLQPLCRAHHLAKTHHGWSPMHDPATGITTWTAPTGHLYTRPPTITDPTDGPETTAPAHPPAQAAGTTATRPDPTGRVNNDITSLTDDTRARLGQRSLAIGDHATGAASPPSKPTTGEQGRLFPDEPPF</sequence>
<dbReference type="CDD" id="cd00085">
    <property type="entry name" value="HNHc"/>
    <property type="match status" value="1"/>
</dbReference>
<gene>
    <name evidence="3" type="ORF">GCM10023198_37080</name>
</gene>
<name>A0ABP8XMW1_9MICO</name>
<dbReference type="InterPro" id="IPR003615">
    <property type="entry name" value="HNH_nuc"/>
</dbReference>